<dbReference type="eggNOG" id="COG4968">
    <property type="taxonomic scope" value="Bacteria"/>
</dbReference>
<keyword evidence="1" id="KW-0812">Transmembrane</keyword>
<dbReference type="InterPro" id="IPR045584">
    <property type="entry name" value="Pilin-like"/>
</dbReference>
<keyword evidence="1" id="KW-1133">Transmembrane helix</keyword>
<organism evidence="2 3">
    <name type="scientific">Alkalilimnicola ehrlichii (strain ATCC BAA-1101 / DSM 17681 / MLHE-1)</name>
    <dbReference type="NCBI Taxonomy" id="187272"/>
    <lineage>
        <taxon>Bacteria</taxon>
        <taxon>Pseudomonadati</taxon>
        <taxon>Pseudomonadota</taxon>
        <taxon>Gammaproteobacteria</taxon>
        <taxon>Chromatiales</taxon>
        <taxon>Ectothiorhodospiraceae</taxon>
        <taxon>Alkalilimnicola</taxon>
    </lineage>
</organism>
<dbReference type="Pfam" id="PF07963">
    <property type="entry name" value="N_methyl"/>
    <property type="match status" value="1"/>
</dbReference>
<dbReference type="EMBL" id="CP000453">
    <property type="protein sequence ID" value="ABI56209.1"/>
    <property type="molecule type" value="Genomic_DNA"/>
</dbReference>
<dbReference type="InterPro" id="IPR031982">
    <property type="entry name" value="PilE-like"/>
</dbReference>
<dbReference type="AlphaFoldDB" id="Q0AAC8"/>
<dbReference type="KEGG" id="aeh:Mlg_0855"/>
<evidence type="ECO:0000313" key="3">
    <source>
        <dbReference type="Proteomes" id="UP000001962"/>
    </source>
</evidence>
<evidence type="ECO:0000256" key="1">
    <source>
        <dbReference type="SAM" id="Phobius"/>
    </source>
</evidence>
<dbReference type="PANTHER" id="PTHR30093:SF47">
    <property type="entry name" value="TYPE IV PILUS NON-CORE MINOR PILIN PILE"/>
    <property type="match status" value="1"/>
</dbReference>
<dbReference type="Pfam" id="PF16732">
    <property type="entry name" value="ComP_DUS"/>
    <property type="match status" value="1"/>
</dbReference>
<dbReference type="NCBIfam" id="TIGR02532">
    <property type="entry name" value="IV_pilin_GFxxxE"/>
    <property type="match status" value="1"/>
</dbReference>
<dbReference type="SUPFAM" id="SSF54523">
    <property type="entry name" value="Pili subunits"/>
    <property type="match status" value="1"/>
</dbReference>
<dbReference type="PROSITE" id="PS00409">
    <property type="entry name" value="PROKAR_NTER_METHYL"/>
    <property type="match status" value="1"/>
</dbReference>
<dbReference type="Proteomes" id="UP000001962">
    <property type="component" value="Chromosome"/>
</dbReference>
<sequence>MRAKRPGNSGFTLIEVMIVVVIVGILASIAYPLYTNQVIRGERSDGQAALMSVAQRMERMYTRDNEYSVPGNLTSDQGLWEVDVSLQNNNQGFRLEADKVSGRDDSDCDGTMFLTHTGERGPDACW</sequence>
<dbReference type="PANTHER" id="PTHR30093">
    <property type="entry name" value="GENERAL SECRETION PATHWAY PROTEIN G"/>
    <property type="match status" value="1"/>
</dbReference>
<feature type="transmembrane region" description="Helical" evidence="1">
    <location>
        <begin position="12"/>
        <end position="34"/>
    </location>
</feature>
<gene>
    <name evidence="2" type="ordered locus">Mlg_0855</name>
</gene>
<accession>Q0AAC8</accession>
<dbReference type="InterPro" id="IPR012902">
    <property type="entry name" value="N_methyl_site"/>
</dbReference>
<dbReference type="GO" id="GO:0043683">
    <property type="term" value="P:type IV pilus assembly"/>
    <property type="evidence" value="ECO:0007669"/>
    <property type="project" value="InterPro"/>
</dbReference>
<keyword evidence="3" id="KW-1185">Reference proteome</keyword>
<dbReference type="Gene3D" id="3.30.700.10">
    <property type="entry name" value="Glycoprotein, Type 4 Pilin"/>
    <property type="match status" value="1"/>
</dbReference>
<reference evidence="3" key="1">
    <citation type="submission" date="2006-08" db="EMBL/GenBank/DDBJ databases">
        <title>Complete sequence of Alkalilimnicola ehrilichei MLHE-1.</title>
        <authorList>
            <person name="Copeland A."/>
            <person name="Lucas S."/>
            <person name="Lapidus A."/>
            <person name="Barry K."/>
            <person name="Detter J.C."/>
            <person name="Glavina del Rio T."/>
            <person name="Hammon N."/>
            <person name="Israni S."/>
            <person name="Dalin E."/>
            <person name="Tice H."/>
            <person name="Pitluck S."/>
            <person name="Sims D."/>
            <person name="Brettin T."/>
            <person name="Bruce D."/>
            <person name="Han C."/>
            <person name="Tapia R."/>
            <person name="Gilna P."/>
            <person name="Schmutz J."/>
            <person name="Larimer F."/>
            <person name="Land M."/>
            <person name="Hauser L."/>
            <person name="Kyrpides N."/>
            <person name="Mikhailova N."/>
            <person name="Oremland R.S."/>
            <person name="Hoeft S.E."/>
            <person name="Switzer-Blum J."/>
            <person name="Kulp T."/>
            <person name="King G."/>
            <person name="Tabita R."/>
            <person name="Witte B."/>
            <person name="Santini J.M."/>
            <person name="Basu P."/>
            <person name="Hollibaugh J.T."/>
            <person name="Xie G."/>
            <person name="Stolz J.F."/>
            <person name="Richardson P."/>
        </authorList>
    </citation>
    <scope>NUCLEOTIDE SEQUENCE [LARGE SCALE GENOMIC DNA]</scope>
    <source>
        <strain evidence="3">ATCC BAA-1101 / DSM 17681 / MLHE-1</strain>
    </source>
</reference>
<dbReference type="HOGENOM" id="CLU_091705_6_1_6"/>
<proteinExistence type="predicted"/>
<dbReference type="RefSeq" id="WP_011628604.1">
    <property type="nucleotide sequence ID" value="NC_008340.1"/>
</dbReference>
<name>Q0AAC8_ALKEH</name>
<protein>
    <submittedName>
        <fullName evidence="2">Pilus assembly protein</fullName>
    </submittedName>
</protein>
<evidence type="ECO:0000313" key="2">
    <source>
        <dbReference type="EMBL" id="ABI56209.1"/>
    </source>
</evidence>
<dbReference type="OrthoDB" id="5296638at2"/>
<keyword evidence="1" id="KW-0472">Membrane</keyword>